<keyword evidence="5" id="KW-1185">Reference proteome</keyword>
<dbReference type="Pfam" id="PF08139">
    <property type="entry name" value="LPAM_1"/>
    <property type="match status" value="1"/>
</dbReference>
<evidence type="ECO:0000256" key="1">
    <source>
        <dbReference type="ARBA" id="ARBA00017922"/>
    </source>
</evidence>
<name>A0ABS3JDV9_9BACT</name>
<proteinExistence type="predicted"/>
<feature type="signal peptide" evidence="3">
    <location>
        <begin position="1"/>
        <end position="15"/>
    </location>
</feature>
<accession>A0ABS3JDV9</accession>
<evidence type="ECO:0000256" key="2">
    <source>
        <dbReference type="ARBA" id="ARBA00022729"/>
    </source>
</evidence>
<dbReference type="PROSITE" id="PS51257">
    <property type="entry name" value="PROKAR_LIPOPROTEIN"/>
    <property type="match status" value="1"/>
</dbReference>
<dbReference type="InterPro" id="IPR012640">
    <property type="entry name" value="Membr_lipoprot_lipid_attach_CS"/>
</dbReference>
<dbReference type="EMBL" id="JAFMYW010000001">
    <property type="protein sequence ID" value="MBO0948168.1"/>
    <property type="molecule type" value="Genomic_DNA"/>
</dbReference>
<dbReference type="RefSeq" id="WP_207328081.1">
    <property type="nucleotide sequence ID" value="NZ_JAFMYW010000001.1"/>
</dbReference>
<comment type="caution">
    <text evidence="4">The sequence shown here is derived from an EMBL/GenBank/DDBJ whole genome shotgun (WGS) entry which is preliminary data.</text>
</comment>
<protein>
    <recommendedName>
        <fullName evidence="1">Type IV secretion system putative lipoprotein virB7</fullName>
    </recommendedName>
</protein>
<gene>
    <name evidence="4" type="ORF">J2I46_06210</name>
</gene>
<organism evidence="4 5">
    <name type="scientific">Fibrella forsythiae</name>
    <dbReference type="NCBI Taxonomy" id="2817061"/>
    <lineage>
        <taxon>Bacteria</taxon>
        <taxon>Pseudomonadati</taxon>
        <taxon>Bacteroidota</taxon>
        <taxon>Cytophagia</taxon>
        <taxon>Cytophagales</taxon>
        <taxon>Spirosomataceae</taxon>
        <taxon>Fibrella</taxon>
    </lineage>
</organism>
<reference evidence="4 5" key="1">
    <citation type="submission" date="2021-03" db="EMBL/GenBank/DDBJ databases">
        <title>Fibrella sp. HMF5405 genome sequencing and assembly.</title>
        <authorList>
            <person name="Kang H."/>
            <person name="Kim H."/>
            <person name="Bae S."/>
            <person name="Joh K."/>
        </authorList>
    </citation>
    <scope>NUCLEOTIDE SEQUENCE [LARGE SCALE GENOMIC DNA]</scope>
    <source>
        <strain evidence="4 5">HMF5405</strain>
    </source>
</reference>
<evidence type="ECO:0000313" key="4">
    <source>
        <dbReference type="EMBL" id="MBO0948168.1"/>
    </source>
</evidence>
<dbReference type="Proteomes" id="UP000664628">
    <property type="component" value="Unassembled WGS sequence"/>
</dbReference>
<evidence type="ECO:0000256" key="3">
    <source>
        <dbReference type="SAM" id="SignalP"/>
    </source>
</evidence>
<feature type="chain" id="PRO_5046346292" description="Type IV secretion system putative lipoprotein virB7" evidence="3">
    <location>
        <begin position="16"/>
        <end position="147"/>
    </location>
</feature>
<keyword evidence="2 3" id="KW-0732">Signal</keyword>
<keyword evidence="4" id="KW-0449">Lipoprotein</keyword>
<evidence type="ECO:0000313" key="5">
    <source>
        <dbReference type="Proteomes" id="UP000664628"/>
    </source>
</evidence>
<sequence>MKRFLLFLSLAAVLAACQQRTTPLTPGYEGQYALQLSSNFNFDNTPVSGRSTQKGTLMVVKSADGIYTFTEDFPDAKIKRSYKAIVTGATFDVPVLTEPLAVNGVNYDTQYMGSGEFKTNSVTITRTTTFTAGSVRVSGRVTTYCYR</sequence>